<dbReference type="SMART" id="SM00457">
    <property type="entry name" value="MACPF"/>
    <property type="match status" value="1"/>
</dbReference>
<organism evidence="3 4">
    <name type="scientific">Pseudomonas fluorescens</name>
    <dbReference type="NCBI Taxonomy" id="294"/>
    <lineage>
        <taxon>Bacteria</taxon>
        <taxon>Pseudomonadati</taxon>
        <taxon>Pseudomonadota</taxon>
        <taxon>Gammaproteobacteria</taxon>
        <taxon>Pseudomonadales</taxon>
        <taxon>Pseudomonadaceae</taxon>
        <taxon>Pseudomonas</taxon>
    </lineage>
</organism>
<protein>
    <recommendedName>
        <fullName evidence="2">MACPF domain-containing protein</fullName>
    </recommendedName>
</protein>
<accession>A0A0D0NI95</accession>
<dbReference type="InterPro" id="IPR020864">
    <property type="entry name" value="MACPF"/>
</dbReference>
<proteinExistence type="predicted"/>
<sequence length="641" mass="71877">MNDGLIGGSSNEPRDIGGSQLLGRGLNRLDWAGESKECQKVGDTESGKRAVPYRQTTYNVGQNVAMSTAVAKDDHFVETFTSRDEYESHTQSKVQGSGKYGAFSAGFQVTFGSNIKQLEERDAVLYSHTVRLWKLNLELNPDSATASFKTRVGELPKVFDPRDAKPFFDFFVDFGADIVSEVTVGGALNYAMTSLKSFLSKDNTLSAMVEAEYGTFVKGSASTEISESVKKNIAHRVANLTTQGGTHAIDFTPEKPSNCNADFGKWRESLPDDPQIVELKLSPVYLFVKKGEVRNALEQAYLWYTSYKAEIEGSWQESVITLGHSGGQTAPRGTATGPALRVVFIDNYSKQAQENLHFPPAATATQAEFEQFWDALALLLKEKKGQRLLMVTERWPRDARYYPSSAMREALLLNGASRATLQRWDALTRHMQPNPMAGLTYVLAGNELEVPGVDGLIAGFGQPGKDLNPTVKVMARLSYDSFGKAKLVQTEKTEEDPCTVLYILRNNTGDKPALATDLQDKTRIAMQTPDRRNPGQFWYMPELEKPYPEINHPVLLINYETGACLQGRHDQGDCRLKAIEPGRQQDDVIWDRRGDEVFHLLMVYYWMDALCLTQVEKRAAVRPWREPHGMDWLREQHRPYR</sequence>
<comment type="caution">
    <text evidence="3">The sequence shown here is derived from an EMBL/GenBank/DDBJ whole genome shotgun (WGS) entry which is preliminary data.</text>
</comment>
<dbReference type="PROSITE" id="PS51412">
    <property type="entry name" value="MACPF_2"/>
    <property type="match status" value="1"/>
</dbReference>
<dbReference type="Proteomes" id="UP000032101">
    <property type="component" value="Unassembled WGS sequence"/>
</dbReference>
<evidence type="ECO:0000256" key="1">
    <source>
        <dbReference type="SAM" id="MobiDB-lite"/>
    </source>
</evidence>
<gene>
    <name evidence="3" type="ORF">RL74_13120</name>
</gene>
<dbReference type="Pfam" id="PF01823">
    <property type="entry name" value="MACPF"/>
    <property type="match status" value="1"/>
</dbReference>
<name>A0A0D0NI95_PSEFL</name>
<reference evidence="3 4" key="1">
    <citation type="submission" date="2015-01" db="EMBL/GenBank/DDBJ databases">
        <title>Draft Genome Sequence of the Biocontrol and Plant Growth-Promoting Rhizobacteria (PGPR) Pseudomonas fluorescens UM270.</title>
        <authorList>
            <person name="Hernandez-Salmeron J.E."/>
            <person name="Santoyo G."/>
            <person name="Moreno-Hagelsieb G."/>
            <person name="Hernandez-Leon R."/>
        </authorList>
    </citation>
    <scope>NUCLEOTIDE SEQUENCE [LARGE SCALE GENOMIC DNA]</scope>
    <source>
        <strain evidence="3 4">UM270</strain>
    </source>
</reference>
<dbReference type="RefSeq" id="WP_042730222.1">
    <property type="nucleotide sequence ID" value="NZ_JXNZ01000106.1"/>
</dbReference>
<feature type="domain" description="MACPF" evidence="2">
    <location>
        <begin position="5"/>
        <end position="318"/>
    </location>
</feature>
<dbReference type="OrthoDB" id="9124642at2"/>
<evidence type="ECO:0000313" key="3">
    <source>
        <dbReference type="EMBL" id="KIQ58946.1"/>
    </source>
</evidence>
<evidence type="ECO:0000313" key="4">
    <source>
        <dbReference type="Proteomes" id="UP000032101"/>
    </source>
</evidence>
<feature type="region of interest" description="Disordered" evidence="1">
    <location>
        <begin position="1"/>
        <end position="20"/>
    </location>
</feature>
<evidence type="ECO:0000259" key="2">
    <source>
        <dbReference type="PROSITE" id="PS51412"/>
    </source>
</evidence>
<dbReference type="AlphaFoldDB" id="A0A0D0NI95"/>
<dbReference type="PATRIC" id="fig|294.124.peg.2704"/>
<dbReference type="EMBL" id="JXNZ01000106">
    <property type="protein sequence ID" value="KIQ58946.1"/>
    <property type="molecule type" value="Genomic_DNA"/>
</dbReference>